<accession>A0A6N2MRL3</accession>
<dbReference type="AlphaFoldDB" id="A0A6N2MRL3"/>
<proteinExistence type="predicted"/>
<protein>
    <submittedName>
        <fullName evidence="1">Uncharacterized protein</fullName>
    </submittedName>
</protein>
<evidence type="ECO:0000313" key="1">
    <source>
        <dbReference type="EMBL" id="VFU57039.1"/>
    </source>
</evidence>
<dbReference type="EMBL" id="CAADRP010001930">
    <property type="protein sequence ID" value="VFU57039.1"/>
    <property type="molecule type" value="Genomic_DNA"/>
</dbReference>
<organism evidence="1">
    <name type="scientific">Salix viminalis</name>
    <name type="common">Common osier</name>
    <name type="synonym">Basket willow</name>
    <dbReference type="NCBI Taxonomy" id="40686"/>
    <lineage>
        <taxon>Eukaryota</taxon>
        <taxon>Viridiplantae</taxon>
        <taxon>Streptophyta</taxon>
        <taxon>Embryophyta</taxon>
        <taxon>Tracheophyta</taxon>
        <taxon>Spermatophyta</taxon>
        <taxon>Magnoliopsida</taxon>
        <taxon>eudicotyledons</taxon>
        <taxon>Gunneridae</taxon>
        <taxon>Pentapetalae</taxon>
        <taxon>rosids</taxon>
        <taxon>fabids</taxon>
        <taxon>Malpighiales</taxon>
        <taxon>Salicaceae</taxon>
        <taxon>Saliceae</taxon>
        <taxon>Salix</taxon>
    </lineage>
</organism>
<reference evidence="1" key="1">
    <citation type="submission" date="2019-03" db="EMBL/GenBank/DDBJ databases">
        <authorList>
            <person name="Mank J."/>
            <person name="Almeida P."/>
        </authorList>
    </citation>
    <scope>NUCLEOTIDE SEQUENCE</scope>
    <source>
        <strain evidence="1">78183</strain>
    </source>
</reference>
<gene>
    <name evidence="1" type="ORF">SVIM_LOCUS411666</name>
</gene>
<sequence>MLSFCPIASRNDPENQYRNVRRKAAPRCKMIALWQMMPIDEYFLAPYACPQTVCTALAMPSCCLLSDNLS</sequence>
<name>A0A6N2MRL3_SALVM</name>